<keyword evidence="2" id="KW-0805">Transcription regulation</keyword>
<feature type="compositionally biased region" description="Basic residues" evidence="7">
    <location>
        <begin position="64"/>
        <end position="76"/>
    </location>
</feature>
<dbReference type="PROSITE" id="PS50888">
    <property type="entry name" value="BHLH"/>
    <property type="match status" value="1"/>
</dbReference>
<keyword evidence="6" id="KW-0175">Coiled coil</keyword>
<evidence type="ECO:0000256" key="5">
    <source>
        <dbReference type="ARBA" id="ARBA00023242"/>
    </source>
</evidence>
<dbReference type="InterPro" id="IPR011598">
    <property type="entry name" value="bHLH_dom"/>
</dbReference>
<feature type="region of interest" description="Disordered" evidence="7">
    <location>
        <begin position="252"/>
        <end position="285"/>
    </location>
</feature>
<dbReference type="AlphaFoldDB" id="A0ABD0L5J1"/>
<feature type="region of interest" description="Disordered" evidence="7">
    <location>
        <begin position="310"/>
        <end position="392"/>
    </location>
</feature>
<sequence length="489" mass="55130">MKPPNTKSGDPFLLGDCTSYTTQSQPAFLVQKERQFSIPVPGSRPSSVMRQSSRPATAGEVKEKRKCGRPRNPIPRHKRVSHINAEHRRRGKIQNAFQTLKNMVPKYESSGRDSKADILFKAVEHSRRLQEECREQEKELKKLRNEQKCLNADIERYQTNLPEGQLFEEQPLTATQRLDDLINTRAADNWRYWIVSFTKHISKGALCNISTTTKILTEPQSLESEARQHGIKPVRHSSVSCQEHVFKISLKQELEEGGFPPPTGRKSCPRRGQQQLRHELRTSTSFKTESKYSPCSMAIDLCLGGFDSPPGHDSTSPIDLSPPGSSYYDSTSAYSDMQDCESSSVDQGYDTPSILDSPSYFYQHPSPSPLTEHHASDLDQHNSPSPDAVEAAYTSSPEFQLSCPPGLQRSLHVQQQQTAVDESDFLEQMNTHSLLDPTDCHLLIDPSDRQLLEHHLLDTTTDAGHPFDFSVLDYDTEDLSMSLPCYTNL</sequence>
<keyword evidence="5" id="KW-0539">Nucleus</keyword>
<proteinExistence type="predicted"/>
<feature type="region of interest" description="Disordered" evidence="7">
    <location>
        <begin position="38"/>
        <end position="76"/>
    </location>
</feature>
<evidence type="ECO:0000313" key="9">
    <source>
        <dbReference type="EMBL" id="KAK7494566.1"/>
    </source>
</evidence>
<dbReference type="SUPFAM" id="SSF47459">
    <property type="entry name" value="HLH, helix-loop-helix DNA-binding domain"/>
    <property type="match status" value="1"/>
</dbReference>
<evidence type="ECO:0000256" key="1">
    <source>
        <dbReference type="ARBA" id="ARBA00004123"/>
    </source>
</evidence>
<feature type="coiled-coil region" evidence="6">
    <location>
        <begin position="126"/>
        <end position="160"/>
    </location>
</feature>
<dbReference type="PANTHER" id="PTHR15741:SF37">
    <property type="entry name" value="LD38259P"/>
    <property type="match status" value="1"/>
</dbReference>
<evidence type="ECO:0000259" key="8">
    <source>
        <dbReference type="PROSITE" id="PS50888"/>
    </source>
</evidence>
<dbReference type="CDD" id="cd11405">
    <property type="entry name" value="bHLHzip_MLXIP_like"/>
    <property type="match status" value="1"/>
</dbReference>
<comment type="subcellular location">
    <subcellularLocation>
        <location evidence="1">Nucleus</location>
    </subcellularLocation>
</comment>
<protein>
    <recommendedName>
        <fullName evidence="8">BHLH domain-containing protein</fullName>
    </recommendedName>
</protein>
<dbReference type="EMBL" id="JACVVK020000082">
    <property type="protein sequence ID" value="KAK7494566.1"/>
    <property type="molecule type" value="Genomic_DNA"/>
</dbReference>
<reference evidence="9 10" key="1">
    <citation type="journal article" date="2023" name="Sci. Data">
        <title>Genome assembly of the Korean intertidal mud-creeper Batillaria attramentaria.</title>
        <authorList>
            <person name="Patra A.K."/>
            <person name="Ho P.T."/>
            <person name="Jun S."/>
            <person name="Lee S.J."/>
            <person name="Kim Y."/>
            <person name="Won Y.J."/>
        </authorList>
    </citation>
    <scope>NUCLEOTIDE SEQUENCE [LARGE SCALE GENOMIC DNA]</scope>
    <source>
        <strain evidence="9">Wonlab-2016</strain>
    </source>
</reference>
<gene>
    <name evidence="9" type="ORF">BaRGS_00014219</name>
</gene>
<comment type="caution">
    <text evidence="9">The sequence shown here is derived from an EMBL/GenBank/DDBJ whole genome shotgun (WGS) entry which is preliminary data.</text>
</comment>
<evidence type="ECO:0000256" key="6">
    <source>
        <dbReference type="SAM" id="Coils"/>
    </source>
</evidence>
<name>A0ABD0L5J1_9CAEN</name>
<evidence type="ECO:0000256" key="2">
    <source>
        <dbReference type="ARBA" id="ARBA00023015"/>
    </source>
</evidence>
<accession>A0ABD0L5J1</accession>
<evidence type="ECO:0000256" key="7">
    <source>
        <dbReference type="SAM" id="MobiDB-lite"/>
    </source>
</evidence>
<dbReference type="InterPro" id="IPR052207">
    <property type="entry name" value="Max-like/E-box_TFs"/>
</dbReference>
<dbReference type="Gene3D" id="4.10.280.10">
    <property type="entry name" value="Helix-loop-helix DNA-binding domain"/>
    <property type="match status" value="1"/>
</dbReference>
<dbReference type="InterPro" id="IPR036638">
    <property type="entry name" value="HLH_DNA-bd_sf"/>
</dbReference>
<keyword evidence="4" id="KW-0804">Transcription</keyword>
<keyword evidence="10" id="KW-1185">Reference proteome</keyword>
<keyword evidence="3" id="KW-0238">DNA-binding</keyword>
<feature type="compositionally biased region" description="Polar residues" evidence="7">
    <location>
        <begin position="44"/>
        <end position="55"/>
    </location>
</feature>
<dbReference type="PANTHER" id="PTHR15741">
    <property type="entry name" value="BASIC HELIX-LOOP-HELIX ZIP TRANSCRIPTION FACTOR"/>
    <property type="match status" value="1"/>
</dbReference>
<dbReference type="Proteomes" id="UP001519460">
    <property type="component" value="Unassembled WGS sequence"/>
</dbReference>
<feature type="compositionally biased region" description="Low complexity" evidence="7">
    <location>
        <begin position="325"/>
        <end position="336"/>
    </location>
</feature>
<evidence type="ECO:0000256" key="3">
    <source>
        <dbReference type="ARBA" id="ARBA00023125"/>
    </source>
</evidence>
<feature type="compositionally biased region" description="Basic and acidic residues" evidence="7">
    <location>
        <begin position="371"/>
        <end position="380"/>
    </location>
</feature>
<organism evidence="9 10">
    <name type="scientific">Batillaria attramentaria</name>
    <dbReference type="NCBI Taxonomy" id="370345"/>
    <lineage>
        <taxon>Eukaryota</taxon>
        <taxon>Metazoa</taxon>
        <taxon>Spiralia</taxon>
        <taxon>Lophotrochozoa</taxon>
        <taxon>Mollusca</taxon>
        <taxon>Gastropoda</taxon>
        <taxon>Caenogastropoda</taxon>
        <taxon>Sorbeoconcha</taxon>
        <taxon>Cerithioidea</taxon>
        <taxon>Batillariidae</taxon>
        <taxon>Batillaria</taxon>
    </lineage>
</organism>
<dbReference type="GO" id="GO:0003677">
    <property type="term" value="F:DNA binding"/>
    <property type="evidence" value="ECO:0007669"/>
    <property type="project" value="UniProtKB-KW"/>
</dbReference>
<dbReference type="Pfam" id="PF00010">
    <property type="entry name" value="HLH"/>
    <property type="match status" value="1"/>
</dbReference>
<feature type="domain" description="BHLH" evidence="8">
    <location>
        <begin position="77"/>
        <end position="129"/>
    </location>
</feature>
<dbReference type="SMART" id="SM00353">
    <property type="entry name" value="HLH"/>
    <property type="match status" value="1"/>
</dbReference>
<dbReference type="GO" id="GO:0005634">
    <property type="term" value="C:nucleus"/>
    <property type="evidence" value="ECO:0007669"/>
    <property type="project" value="UniProtKB-SubCell"/>
</dbReference>
<evidence type="ECO:0000256" key="4">
    <source>
        <dbReference type="ARBA" id="ARBA00023163"/>
    </source>
</evidence>
<evidence type="ECO:0000313" key="10">
    <source>
        <dbReference type="Proteomes" id="UP001519460"/>
    </source>
</evidence>